<evidence type="ECO:0000313" key="3">
    <source>
        <dbReference type="Proteomes" id="UP000324222"/>
    </source>
</evidence>
<dbReference type="EMBL" id="VSRR010000611">
    <property type="protein sequence ID" value="MPC17676.1"/>
    <property type="molecule type" value="Genomic_DNA"/>
</dbReference>
<sequence>MATTALSSATSLFTTLSRQYHWSHHKERRYVSSLCLKDTYATIKLVSHWCPTNPAYHRWPTLPHCNIFIVLLMDVSGFYGKRNMEESSDEDFVPSSLITSSDSDENDESES</sequence>
<proteinExistence type="predicted"/>
<feature type="compositionally biased region" description="Acidic residues" evidence="1">
    <location>
        <begin position="102"/>
        <end position="111"/>
    </location>
</feature>
<dbReference type="Proteomes" id="UP000324222">
    <property type="component" value="Unassembled WGS sequence"/>
</dbReference>
<organism evidence="2 3">
    <name type="scientific">Portunus trituberculatus</name>
    <name type="common">Swimming crab</name>
    <name type="synonym">Neptunus trituberculatus</name>
    <dbReference type="NCBI Taxonomy" id="210409"/>
    <lineage>
        <taxon>Eukaryota</taxon>
        <taxon>Metazoa</taxon>
        <taxon>Ecdysozoa</taxon>
        <taxon>Arthropoda</taxon>
        <taxon>Crustacea</taxon>
        <taxon>Multicrustacea</taxon>
        <taxon>Malacostraca</taxon>
        <taxon>Eumalacostraca</taxon>
        <taxon>Eucarida</taxon>
        <taxon>Decapoda</taxon>
        <taxon>Pleocyemata</taxon>
        <taxon>Brachyura</taxon>
        <taxon>Eubrachyura</taxon>
        <taxon>Portunoidea</taxon>
        <taxon>Portunidae</taxon>
        <taxon>Portuninae</taxon>
        <taxon>Portunus</taxon>
    </lineage>
</organism>
<accession>A0A5B7D921</accession>
<evidence type="ECO:0000313" key="2">
    <source>
        <dbReference type="EMBL" id="MPC17676.1"/>
    </source>
</evidence>
<reference evidence="2 3" key="1">
    <citation type="submission" date="2019-05" db="EMBL/GenBank/DDBJ databases">
        <title>Another draft genome of Portunus trituberculatus and its Hox gene families provides insights of decapod evolution.</title>
        <authorList>
            <person name="Jeong J.-H."/>
            <person name="Song I."/>
            <person name="Kim S."/>
            <person name="Choi T."/>
            <person name="Kim D."/>
            <person name="Ryu S."/>
            <person name="Kim W."/>
        </authorList>
    </citation>
    <scope>NUCLEOTIDE SEQUENCE [LARGE SCALE GENOMIC DNA]</scope>
    <source>
        <tissue evidence="2">Muscle</tissue>
    </source>
</reference>
<comment type="caution">
    <text evidence="2">The sequence shown here is derived from an EMBL/GenBank/DDBJ whole genome shotgun (WGS) entry which is preliminary data.</text>
</comment>
<name>A0A5B7D921_PORTR</name>
<feature type="region of interest" description="Disordered" evidence="1">
    <location>
        <begin position="86"/>
        <end position="111"/>
    </location>
</feature>
<gene>
    <name evidence="2" type="ORF">E2C01_010540</name>
</gene>
<protein>
    <submittedName>
        <fullName evidence="2">Uncharacterized protein</fullName>
    </submittedName>
</protein>
<evidence type="ECO:0000256" key="1">
    <source>
        <dbReference type="SAM" id="MobiDB-lite"/>
    </source>
</evidence>
<dbReference type="AlphaFoldDB" id="A0A5B7D921"/>
<keyword evidence="3" id="KW-1185">Reference proteome</keyword>